<feature type="transmembrane region" description="Helical" evidence="1">
    <location>
        <begin position="159"/>
        <end position="192"/>
    </location>
</feature>
<dbReference type="AlphaFoldDB" id="A0A9Q8X153"/>
<evidence type="ECO:0000313" key="3">
    <source>
        <dbReference type="Proteomes" id="UP001056381"/>
    </source>
</evidence>
<protein>
    <submittedName>
        <fullName evidence="2">Uncharacterized protein</fullName>
    </submittedName>
</protein>
<evidence type="ECO:0000313" key="2">
    <source>
        <dbReference type="EMBL" id="URQ63274.1"/>
    </source>
</evidence>
<keyword evidence="1" id="KW-0812">Transmembrane</keyword>
<dbReference type="Proteomes" id="UP001056381">
    <property type="component" value="Chromosome"/>
</dbReference>
<keyword evidence="1" id="KW-0472">Membrane</keyword>
<feature type="transmembrane region" description="Helical" evidence="1">
    <location>
        <begin position="93"/>
        <end position="118"/>
    </location>
</feature>
<feature type="transmembrane region" description="Helical" evidence="1">
    <location>
        <begin position="198"/>
        <end position="220"/>
    </location>
</feature>
<evidence type="ECO:0000256" key="1">
    <source>
        <dbReference type="SAM" id="Phobius"/>
    </source>
</evidence>
<accession>A0A9Q8X153</accession>
<dbReference type="EMBL" id="CP097966">
    <property type="protein sequence ID" value="URQ63274.1"/>
    <property type="molecule type" value="Genomic_DNA"/>
</dbReference>
<proteinExistence type="predicted"/>
<keyword evidence="3" id="KW-1185">Reference proteome</keyword>
<keyword evidence="1" id="KW-1133">Transmembrane helix</keyword>
<organism evidence="2 3">
    <name type="scientific">SAR86 cluster bacterium</name>
    <dbReference type="NCBI Taxonomy" id="2030880"/>
    <lineage>
        <taxon>Bacteria</taxon>
        <taxon>Pseudomonadati</taxon>
        <taxon>Pseudomonadota</taxon>
        <taxon>Gammaproteobacteria</taxon>
        <taxon>SAR86 cluster</taxon>
    </lineage>
</organism>
<sequence>MNDAVLDLLFPLIQGGFGGFIACLVLILALLIGLNFSDKIKNANAELIDANPTTISNPIIFKIFGFIFFIGITANFLLSIAASVDGVDSFMGFYYFVQDLLALVILTFVGFAVSNLYFQPDKVNIKVDKSSTVAEDFIALLTFGLKVPLALSKMLSQAIILIGVFLLFFAVIDLFTVGQFFGVLTAIATVITGAFAPFLFYLLFLFLFPIFNLYLAILYIPKIGKDK</sequence>
<feature type="transmembrane region" description="Helical" evidence="1">
    <location>
        <begin position="59"/>
        <end position="81"/>
    </location>
</feature>
<name>A0A9Q8X153_9GAMM</name>
<gene>
    <name evidence="2" type="ORF">M9B40_00475</name>
</gene>
<reference evidence="2" key="1">
    <citation type="submission" date="2022-05" db="EMBL/GenBank/DDBJ databases">
        <title>Single-amplified genomics reveal most streamlined microbe among free-living bacteria.</title>
        <authorList>
            <person name="Roda-Garcia J."/>
            <person name="Haro-Moreno J.M."/>
            <person name="Rodriguez-Valera F."/>
            <person name="Almagro-Moreno S."/>
            <person name="Lopez-Perez M."/>
        </authorList>
    </citation>
    <scope>NUCLEOTIDE SEQUENCE</scope>
    <source>
        <strain evidence="2">TMED112-D2-2</strain>
    </source>
</reference>
<feature type="transmembrane region" description="Helical" evidence="1">
    <location>
        <begin position="12"/>
        <end position="34"/>
    </location>
</feature>